<feature type="domain" description="DUF1330" evidence="1">
    <location>
        <begin position="3"/>
        <end position="95"/>
    </location>
</feature>
<evidence type="ECO:0000313" key="2">
    <source>
        <dbReference type="EMBL" id="SNB61663.1"/>
    </source>
</evidence>
<accession>A0A212QQQ6</accession>
<dbReference type="PANTHER" id="PTHR41521">
    <property type="match status" value="1"/>
</dbReference>
<dbReference type="Proteomes" id="UP000197065">
    <property type="component" value="Unassembled WGS sequence"/>
</dbReference>
<dbReference type="SUPFAM" id="SSF54909">
    <property type="entry name" value="Dimeric alpha+beta barrel"/>
    <property type="match status" value="1"/>
</dbReference>
<sequence length="106" mass="11342">MTKAYWLAQVDVADAEAYKAYITANAVAFRKYGARFLVRSGTARVVEGQARGRTVVIEFPDIAAANACYGSPEYQAAIALRRPVSTADVLIVEGYDGPQPADRAAG</sequence>
<dbReference type="PANTHER" id="PTHR41521:SF4">
    <property type="entry name" value="BLR0684 PROTEIN"/>
    <property type="match status" value="1"/>
</dbReference>
<proteinExistence type="predicted"/>
<gene>
    <name evidence="2" type="ORF">SAMN07250955_102330</name>
</gene>
<reference evidence="2 3" key="1">
    <citation type="submission" date="2017-06" db="EMBL/GenBank/DDBJ databases">
        <authorList>
            <person name="Kim H.J."/>
            <person name="Triplett B.A."/>
        </authorList>
    </citation>
    <scope>NUCLEOTIDE SEQUENCE [LARGE SCALE GENOMIC DNA]</scope>
    <source>
        <strain evidence="2 3">B29T1</strain>
    </source>
</reference>
<organism evidence="2 3">
    <name type="scientific">Arboricoccus pini</name>
    <dbReference type="NCBI Taxonomy" id="1963835"/>
    <lineage>
        <taxon>Bacteria</taxon>
        <taxon>Pseudomonadati</taxon>
        <taxon>Pseudomonadota</taxon>
        <taxon>Alphaproteobacteria</taxon>
        <taxon>Geminicoccales</taxon>
        <taxon>Geminicoccaceae</taxon>
        <taxon>Arboricoccus</taxon>
    </lineage>
</organism>
<protein>
    <submittedName>
        <fullName evidence="2">Uncharacterized conserved protein, DUF1330 family</fullName>
    </submittedName>
</protein>
<keyword evidence="3" id="KW-1185">Reference proteome</keyword>
<evidence type="ECO:0000313" key="3">
    <source>
        <dbReference type="Proteomes" id="UP000197065"/>
    </source>
</evidence>
<dbReference type="OrthoDB" id="9806380at2"/>
<dbReference type="InterPro" id="IPR011008">
    <property type="entry name" value="Dimeric_a/b-barrel"/>
</dbReference>
<dbReference type="InterPro" id="IPR010753">
    <property type="entry name" value="DUF1330"/>
</dbReference>
<dbReference type="EMBL" id="FYEH01000002">
    <property type="protein sequence ID" value="SNB61663.1"/>
    <property type="molecule type" value="Genomic_DNA"/>
</dbReference>
<name>A0A212QQQ6_9PROT</name>
<dbReference type="Pfam" id="PF07045">
    <property type="entry name" value="DUF1330"/>
    <property type="match status" value="1"/>
</dbReference>
<dbReference type="RefSeq" id="WP_088560166.1">
    <property type="nucleotide sequence ID" value="NZ_FYEH01000002.1"/>
</dbReference>
<dbReference type="AlphaFoldDB" id="A0A212QQQ6"/>
<evidence type="ECO:0000259" key="1">
    <source>
        <dbReference type="Pfam" id="PF07045"/>
    </source>
</evidence>
<dbReference type="Gene3D" id="3.30.70.100">
    <property type="match status" value="1"/>
</dbReference>